<dbReference type="PRINTS" id="PR00369">
    <property type="entry name" value="FLAVODOXIN"/>
</dbReference>
<keyword evidence="4" id="KW-0288">FMN</keyword>
<dbReference type="InterPro" id="IPR001709">
    <property type="entry name" value="Flavoprot_Pyr_Nucl_cyt_Rdtase"/>
</dbReference>
<dbReference type="PROSITE" id="PS50902">
    <property type="entry name" value="FLAVODOXIN_LIKE"/>
    <property type="match status" value="1"/>
</dbReference>
<keyword evidence="3" id="KW-0285">Flavoprotein</keyword>
<organism evidence="10 11">
    <name type="scientific">Pichia californica</name>
    <dbReference type="NCBI Taxonomy" id="460514"/>
    <lineage>
        <taxon>Eukaryota</taxon>
        <taxon>Fungi</taxon>
        <taxon>Dikarya</taxon>
        <taxon>Ascomycota</taxon>
        <taxon>Saccharomycotina</taxon>
        <taxon>Pichiomycetes</taxon>
        <taxon>Pichiales</taxon>
        <taxon>Pichiaceae</taxon>
        <taxon>Pichia</taxon>
    </lineage>
</organism>
<evidence type="ECO:0000256" key="4">
    <source>
        <dbReference type="ARBA" id="ARBA00022643"/>
    </source>
</evidence>
<dbReference type="InterPro" id="IPR017927">
    <property type="entry name" value="FAD-bd_FR_type"/>
</dbReference>
<dbReference type="Pfam" id="PF00175">
    <property type="entry name" value="NAD_binding_1"/>
    <property type="match status" value="1"/>
</dbReference>
<dbReference type="Gene3D" id="2.40.30.10">
    <property type="entry name" value="Translation factors"/>
    <property type="match status" value="1"/>
</dbReference>
<dbReference type="InterPro" id="IPR001433">
    <property type="entry name" value="OxRdtase_FAD/NAD-bd"/>
</dbReference>
<dbReference type="PANTHER" id="PTHR19384:SF10">
    <property type="entry name" value="NADPH-DEPENDENT DIFLAVIN OXIDOREDUCTASE 1"/>
    <property type="match status" value="1"/>
</dbReference>
<dbReference type="Gene3D" id="3.40.50.80">
    <property type="entry name" value="Nucleotide-binding domain of ferredoxin-NADP reductase (FNR) module"/>
    <property type="match status" value="1"/>
</dbReference>
<keyword evidence="7" id="KW-0560">Oxidoreductase</keyword>
<dbReference type="InterPro" id="IPR003097">
    <property type="entry name" value="CysJ-like_FAD-binding"/>
</dbReference>
<comment type="cofactor">
    <cofactor evidence="1">
        <name>FMN</name>
        <dbReference type="ChEBI" id="CHEBI:58210"/>
    </cofactor>
</comment>
<comment type="cofactor">
    <cofactor evidence="2">
        <name>FAD</name>
        <dbReference type="ChEBI" id="CHEBI:57692"/>
    </cofactor>
</comment>
<keyword evidence="5" id="KW-0274">FAD</keyword>
<dbReference type="GO" id="GO:0016491">
    <property type="term" value="F:oxidoreductase activity"/>
    <property type="evidence" value="ECO:0007669"/>
    <property type="project" value="UniProtKB-KW"/>
</dbReference>
<keyword evidence="6" id="KW-0521">NADP</keyword>
<dbReference type="Pfam" id="PF00258">
    <property type="entry name" value="Flavodoxin_1"/>
    <property type="match status" value="1"/>
</dbReference>
<dbReference type="SUPFAM" id="SSF52343">
    <property type="entry name" value="Ferredoxin reductase-like, C-terminal NADP-linked domain"/>
    <property type="match status" value="1"/>
</dbReference>
<protein>
    <submittedName>
        <fullName evidence="10">NAPDH-dependent diflavin reductase</fullName>
    </submittedName>
</protein>
<accession>A0A9P6WIV7</accession>
<dbReference type="Proteomes" id="UP000697127">
    <property type="component" value="Unassembled WGS sequence"/>
</dbReference>
<dbReference type="InterPro" id="IPR023173">
    <property type="entry name" value="NADPH_Cyt_P450_Rdtase_alpha"/>
</dbReference>
<dbReference type="GO" id="GO:0005829">
    <property type="term" value="C:cytosol"/>
    <property type="evidence" value="ECO:0007669"/>
    <property type="project" value="TreeGrafter"/>
</dbReference>
<feature type="domain" description="FAD-binding FR-type" evidence="9">
    <location>
        <begin position="200"/>
        <end position="441"/>
    </location>
</feature>
<reference evidence="10" key="1">
    <citation type="submission" date="2020-11" db="EMBL/GenBank/DDBJ databases">
        <title>Kefir isolates.</title>
        <authorList>
            <person name="Marcisauskas S."/>
            <person name="Kim Y."/>
            <person name="Blasche S."/>
        </authorList>
    </citation>
    <scope>NUCLEOTIDE SEQUENCE</scope>
    <source>
        <strain evidence="10">Olga-1</strain>
    </source>
</reference>
<evidence type="ECO:0000259" key="9">
    <source>
        <dbReference type="PROSITE" id="PS51384"/>
    </source>
</evidence>
<dbReference type="PRINTS" id="PR00371">
    <property type="entry name" value="FPNCR"/>
</dbReference>
<evidence type="ECO:0000259" key="8">
    <source>
        <dbReference type="PROSITE" id="PS50902"/>
    </source>
</evidence>
<dbReference type="InterPro" id="IPR039261">
    <property type="entry name" value="FNR_nucleotide-bd"/>
</dbReference>
<evidence type="ECO:0000256" key="5">
    <source>
        <dbReference type="ARBA" id="ARBA00022827"/>
    </source>
</evidence>
<dbReference type="GO" id="GO:0010181">
    <property type="term" value="F:FMN binding"/>
    <property type="evidence" value="ECO:0007669"/>
    <property type="project" value="InterPro"/>
</dbReference>
<dbReference type="Gene3D" id="1.20.990.10">
    <property type="entry name" value="NADPH-cytochrome p450 Reductase, Chain A, domain 3"/>
    <property type="match status" value="1"/>
</dbReference>
<evidence type="ECO:0000256" key="2">
    <source>
        <dbReference type="ARBA" id="ARBA00001974"/>
    </source>
</evidence>
<proteinExistence type="predicted"/>
<dbReference type="AlphaFoldDB" id="A0A9P6WIV7"/>
<evidence type="ECO:0000313" key="10">
    <source>
        <dbReference type="EMBL" id="KAG0687951.1"/>
    </source>
</evidence>
<feature type="domain" description="Flavodoxin-like" evidence="8">
    <location>
        <begin position="6"/>
        <end position="150"/>
    </location>
</feature>
<dbReference type="InterPro" id="IPR001094">
    <property type="entry name" value="Flavdoxin-like"/>
</dbReference>
<dbReference type="Pfam" id="PF00667">
    <property type="entry name" value="FAD_binding_1"/>
    <property type="match status" value="1"/>
</dbReference>
<dbReference type="InterPro" id="IPR029039">
    <property type="entry name" value="Flavoprotein-like_sf"/>
</dbReference>
<evidence type="ECO:0000256" key="7">
    <source>
        <dbReference type="ARBA" id="ARBA00023002"/>
    </source>
</evidence>
<gene>
    <name evidence="10" type="primary">TAH18</name>
    <name evidence="10" type="ORF">C6P40_001589</name>
</gene>
<evidence type="ECO:0000256" key="6">
    <source>
        <dbReference type="ARBA" id="ARBA00022857"/>
    </source>
</evidence>
<dbReference type="PANTHER" id="PTHR19384">
    <property type="entry name" value="NITRIC OXIDE SYNTHASE-RELATED"/>
    <property type="match status" value="1"/>
</dbReference>
<dbReference type="SUPFAM" id="SSF52218">
    <property type="entry name" value="Flavoproteins"/>
    <property type="match status" value="1"/>
</dbReference>
<sequence length="580" mass="66546">MGDVDIIIIYGSETGTAQDFAYSLAHRIRYLSLKPMVCSMDSLDLTQLFEVSTVLLISSTTGQGELPRNCKKFYKFLMRRNLPTNFLEHIKFSTCGLGDSSYALYNYAIRKFHARFLQLGALELCNRAECDEQSPEGQEAFYNGWEKLIFEALKKKYSNKIVEIPDSIVLEPEYKIKIDKDAPKVDISEIHSINRSNFDKSLRTVKLSEMSRMTDPAHFQDVIKVVISDESKSLKYQVGDTISLYPENDFKDVQSFINLQGWNDVCDQPLSLECPEHIIPEGGWVKNLTLRSLLQYHLDIMTVPPRSFFQLAWHFASDDREMEKLKELGKIEESEQLYDYVNRPHRSILEVVQEFFSLKIPVEQLLEVIPVIKPRLFSICNLPNPETVEIAVAIVEYKTIIRRIRKGLCTSWLKSLKVNDKIVITVNSNNLKIPKSDMILVGPGTGIAPIRSIIQFNDKLIRDGENGHNYLLFTGHRHKEKDYLFGEEWPTMKGLNVVDSFSRQGGGYVQETIWKHNDQVASILNSGGGLYLCGSSGKMPTQVRLTIEEILKESNKWDEQTAKAALLKMEKEKRYIQETW</sequence>
<dbReference type="InterPro" id="IPR008254">
    <property type="entry name" value="Flavodoxin/NO_synth"/>
</dbReference>
<dbReference type="EMBL" id="PUHW01000197">
    <property type="protein sequence ID" value="KAG0687951.1"/>
    <property type="molecule type" value="Genomic_DNA"/>
</dbReference>
<evidence type="ECO:0000256" key="3">
    <source>
        <dbReference type="ARBA" id="ARBA00022630"/>
    </source>
</evidence>
<dbReference type="Gene3D" id="3.40.50.360">
    <property type="match status" value="1"/>
</dbReference>
<dbReference type="OrthoDB" id="1856718at2759"/>
<name>A0A9P6WIV7_9ASCO</name>
<dbReference type="SUPFAM" id="SSF63380">
    <property type="entry name" value="Riboflavin synthase domain-like"/>
    <property type="match status" value="1"/>
</dbReference>
<dbReference type="PROSITE" id="PS51384">
    <property type="entry name" value="FAD_FR"/>
    <property type="match status" value="1"/>
</dbReference>
<dbReference type="InterPro" id="IPR017938">
    <property type="entry name" value="Riboflavin_synthase-like_b-brl"/>
</dbReference>
<comment type="caution">
    <text evidence="10">The sequence shown here is derived from an EMBL/GenBank/DDBJ whole genome shotgun (WGS) entry which is preliminary data.</text>
</comment>
<evidence type="ECO:0000313" key="11">
    <source>
        <dbReference type="Proteomes" id="UP000697127"/>
    </source>
</evidence>
<evidence type="ECO:0000256" key="1">
    <source>
        <dbReference type="ARBA" id="ARBA00001917"/>
    </source>
</evidence>
<dbReference type="GO" id="GO:0050660">
    <property type="term" value="F:flavin adenine dinucleotide binding"/>
    <property type="evidence" value="ECO:0007669"/>
    <property type="project" value="TreeGrafter"/>
</dbReference>
<keyword evidence="11" id="KW-1185">Reference proteome</keyword>